<comment type="caution">
    <text evidence="2">The sequence shown here is derived from an EMBL/GenBank/DDBJ whole genome shotgun (WGS) entry which is preliminary data.</text>
</comment>
<keyword evidence="3" id="KW-1185">Reference proteome</keyword>
<evidence type="ECO:0000313" key="2">
    <source>
        <dbReference type="EMBL" id="KAG5654328.1"/>
    </source>
</evidence>
<accession>A0A9P7KL47</accession>
<feature type="compositionally biased region" description="Basic residues" evidence="1">
    <location>
        <begin position="215"/>
        <end position="225"/>
    </location>
</feature>
<dbReference type="OrthoDB" id="3270420at2759"/>
<dbReference type="AlphaFoldDB" id="A0A9P7KL47"/>
<feature type="compositionally biased region" description="Polar residues" evidence="1">
    <location>
        <begin position="164"/>
        <end position="179"/>
    </location>
</feature>
<dbReference type="EMBL" id="JABCKI010000011">
    <property type="protein sequence ID" value="KAG5654328.1"/>
    <property type="molecule type" value="Genomic_DNA"/>
</dbReference>
<reference evidence="2" key="1">
    <citation type="submission" date="2021-02" db="EMBL/GenBank/DDBJ databases">
        <authorList>
            <person name="Nieuwenhuis M."/>
            <person name="Van De Peppel L.J.J."/>
        </authorList>
    </citation>
    <scope>NUCLEOTIDE SEQUENCE</scope>
    <source>
        <strain evidence="2">D49</strain>
    </source>
</reference>
<feature type="compositionally biased region" description="Basic residues" evidence="1">
    <location>
        <begin position="232"/>
        <end position="241"/>
    </location>
</feature>
<feature type="region of interest" description="Disordered" evidence="1">
    <location>
        <begin position="157"/>
        <end position="291"/>
    </location>
</feature>
<protein>
    <submittedName>
        <fullName evidence="2">Uncharacterized protein</fullName>
    </submittedName>
</protein>
<organism evidence="2 3">
    <name type="scientific">Sphagnurus paluster</name>
    <dbReference type="NCBI Taxonomy" id="117069"/>
    <lineage>
        <taxon>Eukaryota</taxon>
        <taxon>Fungi</taxon>
        <taxon>Dikarya</taxon>
        <taxon>Basidiomycota</taxon>
        <taxon>Agaricomycotina</taxon>
        <taxon>Agaricomycetes</taxon>
        <taxon>Agaricomycetidae</taxon>
        <taxon>Agaricales</taxon>
        <taxon>Tricholomatineae</taxon>
        <taxon>Lyophyllaceae</taxon>
        <taxon>Sphagnurus</taxon>
    </lineage>
</organism>
<gene>
    <name evidence="2" type="ORF">H0H81_004282</name>
</gene>
<proteinExistence type="predicted"/>
<sequence length="413" mass="46082">MEASTCRAMVRTLNASYHARPYGLGYVNTTYPISAFVTHLAYLKRTNVPVDTQYITPLLPSDSCEVGAPNFGTSSEMQNALVAAVTQKDVHICWFPTFMAPSENLTLATVKGPRINTPTCYTQPQDKESMSSRSSLTSENIDRHNAIYPHCPPSLHLHVKGDGESSSSHCTTPGISTPDSSHELDLETSDGAEHCSSPHVPTRVDNTAENDISIRRKRVHFRPRVRITSGIGRHRHQRSPRAHTPDRRDGFVTYASPSSSRSSSPSESSSISAPLRSRADDEMDKPGWGPLGRRVALLSREARWQRAAREREKRRRRQGEDLERSASPRSPPGTYGYSERTPLIRPRIQSPNGLTYGARSFDVESDMSDRELEEEARIAKVMDEAFGPMPGRLLNYQVSVLDSRIRLLMILRA</sequence>
<evidence type="ECO:0000313" key="3">
    <source>
        <dbReference type="Proteomes" id="UP000717328"/>
    </source>
</evidence>
<feature type="region of interest" description="Disordered" evidence="1">
    <location>
        <begin position="309"/>
        <end position="352"/>
    </location>
</feature>
<dbReference type="Proteomes" id="UP000717328">
    <property type="component" value="Unassembled WGS sequence"/>
</dbReference>
<reference evidence="2" key="2">
    <citation type="submission" date="2021-10" db="EMBL/GenBank/DDBJ databases">
        <title>Phylogenomics reveals ancestral predisposition of the termite-cultivated fungus Termitomyces towards a domesticated lifestyle.</title>
        <authorList>
            <person name="Auxier B."/>
            <person name="Grum-Grzhimaylo A."/>
            <person name="Cardenas M.E."/>
            <person name="Lodge J.D."/>
            <person name="Laessoe T."/>
            <person name="Pedersen O."/>
            <person name="Smith M.E."/>
            <person name="Kuyper T.W."/>
            <person name="Franco-Molano E.A."/>
            <person name="Baroni T.J."/>
            <person name="Aanen D.K."/>
        </authorList>
    </citation>
    <scope>NUCLEOTIDE SEQUENCE</scope>
    <source>
        <strain evidence="2">D49</strain>
    </source>
</reference>
<feature type="compositionally biased region" description="Low complexity" evidence="1">
    <location>
        <begin position="255"/>
        <end position="276"/>
    </location>
</feature>
<name>A0A9P7KL47_9AGAR</name>
<evidence type="ECO:0000256" key="1">
    <source>
        <dbReference type="SAM" id="MobiDB-lite"/>
    </source>
</evidence>